<reference evidence="3" key="1">
    <citation type="journal article" date="2021" name="BMC Genomics">
        <title>Chromosome-level genome assembly and manually-curated proteome of model necrotroph Parastagonospora nodorum Sn15 reveals a genome-wide trove of candidate effector homologs, and redundancy of virulence-related functions within an accessory chromosome.</title>
        <authorList>
            <person name="Bertazzoni S."/>
            <person name="Jones D.A.B."/>
            <person name="Phan H.T."/>
            <person name="Tan K.-C."/>
            <person name="Hane J.K."/>
        </authorList>
    </citation>
    <scope>NUCLEOTIDE SEQUENCE [LARGE SCALE GENOMIC DNA]</scope>
    <source>
        <strain evidence="3">SN15 / ATCC MYA-4574 / FGSC 10173)</strain>
    </source>
</reference>
<feature type="compositionally biased region" description="Low complexity" evidence="1">
    <location>
        <begin position="278"/>
        <end position="299"/>
    </location>
</feature>
<dbReference type="RefSeq" id="XP_001794087.1">
    <property type="nucleotide sequence ID" value="XM_001794035.1"/>
</dbReference>
<dbReference type="Proteomes" id="UP000663193">
    <property type="component" value="Chromosome 3"/>
</dbReference>
<dbReference type="OMA" id="FNDMDIR"/>
<proteinExistence type="predicted"/>
<feature type="region of interest" description="Disordered" evidence="1">
    <location>
        <begin position="78"/>
        <end position="382"/>
    </location>
</feature>
<gene>
    <name evidence="2" type="ORF">JI435_035290</name>
</gene>
<feature type="compositionally biased region" description="Acidic residues" evidence="1">
    <location>
        <begin position="24"/>
        <end position="35"/>
    </location>
</feature>
<accession>A0A7U2EUV1</accession>
<name>A0A7U2EUV1_PHANO</name>
<dbReference type="AlphaFoldDB" id="A0A7U2EUV1"/>
<feature type="compositionally biased region" description="Polar residues" evidence="1">
    <location>
        <begin position="148"/>
        <end position="158"/>
    </location>
</feature>
<evidence type="ECO:0000313" key="3">
    <source>
        <dbReference type="Proteomes" id="UP000663193"/>
    </source>
</evidence>
<feature type="compositionally biased region" description="Basic residues" evidence="1">
    <location>
        <begin position="372"/>
        <end position="382"/>
    </location>
</feature>
<feature type="compositionally biased region" description="Low complexity" evidence="1">
    <location>
        <begin position="192"/>
        <end position="203"/>
    </location>
</feature>
<dbReference type="VEuPathDB" id="FungiDB:JI435_035290"/>
<feature type="compositionally biased region" description="Polar residues" evidence="1">
    <location>
        <begin position="103"/>
        <end position="114"/>
    </location>
</feature>
<keyword evidence="3" id="KW-1185">Reference proteome</keyword>
<feature type="compositionally biased region" description="Low complexity" evidence="1">
    <location>
        <begin position="344"/>
        <end position="365"/>
    </location>
</feature>
<feature type="compositionally biased region" description="Polar residues" evidence="1">
    <location>
        <begin position="235"/>
        <end position="270"/>
    </location>
</feature>
<evidence type="ECO:0000313" key="2">
    <source>
        <dbReference type="EMBL" id="QRC93287.1"/>
    </source>
</evidence>
<sequence length="382" mass="41325">MDIRAWERRSSALEGSPYDVGYDMQEEDEGYYDDAGEPVSRAEYEELLFSRVLDKIRVARAVGNPDVQLSPEELEAYQSRLYGARSPTTRSQPKSPRMDDTASVHSVNTSRPGHSSSSKSKSKKGEPRSSLFSSKPKKEKRSERHRTVSNVSSGSSQIAPGFVIPGPDGQRIYTPINAYQGSLARDPDHRSQPGSRSVSGSSQAHGGYPHSIAPSEIARDIPGAFSGFATPAHSYRSTSPSRQGRSTTLQQSAQESNGSRVRSPSIQTANLVPFPIEPYQYQSFSPTSSSSQPSPQLQYTRRPSAPASEASYTSMPRRVPVPGQPAIAVGNSHFDASPTQASYPSPAVEVVPEPVSVQPAKASGSGKDGERRRKGGKSKKRT</sequence>
<dbReference type="EMBL" id="CP069025">
    <property type="protein sequence ID" value="QRC93287.1"/>
    <property type="molecule type" value="Genomic_DNA"/>
</dbReference>
<dbReference type="OrthoDB" id="3932653at2759"/>
<feature type="region of interest" description="Disordered" evidence="1">
    <location>
        <begin position="1"/>
        <end position="35"/>
    </location>
</feature>
<organism evidence="2 3">
    <name type="scientific">Phaeosphaeria nodorum (strain SN15 / ATCC MYA-4574 / FGSC 10173)</name>
    <name type="common">Glume blotch fungus</name>
    <name type="synonym">Parastagonospora nodorum</name>
    <dbReference type="NCBI Taxonomy" id="321614"/>
    <lineage>
        <taxon>Eukaryota</taxon>
        <taxon>Fungi</taxon>
        <taxon>Dikarya</taxon>
        <taxon>Ascomycota</taxon>
        <taxon>Pezizomycotina</taxon>
        <taxon>Dothideomycetes</taxon>
        <taxon>Pleosporomycetidae</taxon>
        <taxon>Pleosporales</taxon>
        <taxon>Pleosporineae</taxon>
        <taxon>Phaeosphaeriaceae</taxon>
        <taxon>Parastagonospora</taxon>
    </lineage>
</organism>
<protein>
    <submittedName>
        <fullName evidence="2">Uncharacterized protein</fullName>
    </submittedName>
</protein>
<evidence type="ECO:0000256" key="1">
    <source>
        <dbReference type="SAM" id="MobiDB-lite"/>
    </source>
</evidence>
<feature type="compositionally biased region" description="Basic and acidic residues" evidence="1">
    <location>
        <begin position="1"/>
        <end position="11"/>
    </location>
</feature>
<dbReference type="KEGG" id="pno:SNOG_03529"/>